<dbReference type="CDD" id="cd17778">
    <property type="entry name" value="CBS_arch_repeat2"/>
    <property type="match status" value="1"/>
</dbReference>
<evidence type="ECO:0000313" key="5">
    <source>
        <dbReference type="Proteomes" id="UP000582213"/>
    </source>
</evidence>
<sequence length="274" mass="30980">MMLVKTLMITNPPTVSVSSKLLEAFKKVNEKGIGRVIVEDNEIRGIISTRDLLNYVVERCEKGCDRGDIFALVDKDVKYVMTPNPVYVYENDDVLDALTLMVARNFGSLPVVNEMKKVTGIVTEREMLLIFQDLDQLFSVKKFMTKRVTSVYEDVSVFDATKLMIKRGFRRLPVINESGEVVGIITAADSLKLLTKTILKNEPEMFFNKKVKEVATNEIYSIDPEKSINEAAATMLMKKIGSLLILDSKNRPLGIITERDLIIALHYQLHLKTS</sequence>
<dbReference type="SUPFAM" id="SSF54631">
    <property type="entry name" value="CBS-domain pair"/>
    <property type="match status" value="3"/>
</dbReference>
<dbReference type="Pfam" id="PF00571">
    <property type="entry name" value="CBS"/>
    <property type="match status" value="4"/>
</dbReference>
<dbReference type="InterPro" id="IPR046342">
    <property type="entry name" value="CBS_dom_sf"/>
</dbReference>
<dbReference type="Proteomes" id="UP000582213">
    <property type="component" value="Unassembled WGS sequence"/>
</dbReference>
<dbReference type="PANTHER" id="PTHR43080">
    <property type="entry name" value="CBS DOMAIN-CONTAINING PROTEIN CBSX3, MITOCHONDRIAL"/>
    <property type="match status" value="1"/>
</dbReference>
<proteinExistence type="predicted"/>
<feature type="domain" description="CBS" evidence="3">
    <location>
        <begin position="215"/>
        <end position="273"/>
    </location>
</feature>
<dbReference type="EMBL" id="JACHFY010000014">
    <property type="protein sequence ID" value="MBB5254375.1"/>
    <property type="molecule type" value="Genomic_DNA"/>
</dbReference>
<dbReference type="SMART" id="SM00116">
    <property type="entry name" value="CBS"/>
    <property type="match status" value="4"/>
</dbReference>
<evidence type="ECO:0000259" key="3">
    <source>
        <dbReference type="PROSITE" id="PS51371"/>
    </source>
</evidence>
<dbReference type="PROSITE" id="PS51371">
    <property type="entry name" value="CBS"/>
    <property type="match status" value="4"/>
</dbReference>
<feature type="domain" description="CBS" evidence="3">
    <location>
        <begin position="8"/>
        <end position="63"/>
    </location>
</feature>
<feature type="domain" description="CBS" evidence="3">
    <location>
        <begin position="81"/>
        <end position="137"/>
    </location>
</feature>
<evidence type="ECO:0000313" key="4">
    <source>
        <dbReference type="EMBL" id="MBB5254375.1"/>
    </source>
</evidence>
<name>A0A7J9RUF0_SULOH</name>
<dbReference type="Gene3D" id="3.10.580.10">
    <property type="entry name" value="CBS-domain"/>
    <property type="match status" value="2"/>
</dbReference>
<evidence type="ECO:0000256" key="1">
    <source>
        <dbReference type="ARBA" id="ARBA00023122"/>
    </source>
</evidence>
<dbReference type="PANTHER" id="PTHR43080:SF2">
    <property type="entry name" value="CBS DOMAIN-CONTAINING PROTEIN"/>
    <property type="match status" value="1"/>
</dbReference>
<comment type="caution">
    <text evidence="4">The sequence shown here is derived from an EMBL/GenBank/DDBJ whole genome shotgun (WGS) entry which is preliminary data.</text>
</comment>
<dbReference type="InterPro" id="IPR051257">
    <property type="entry name" value="Diverse_CBS-Domain"/>
</dbReference>
<protein>
    <submittedName>
        <fullName evidence="4">CBS domain-containing protein</fullName>
    </submittedName>
</protein>
<feature type="domain" description="CBS" evidence="3">
    <location>
        <begin position="144"/>
        <end position="204"/>
    </location>
</feature>
<keyword evidence="1 2" id="KW-0129">CBS domain</keyword>
<accession>A0A7J9RUF0</accession>
<dbReference type="AlphaFoldDB" id="A0A7J9RUF0"/>
<organism evidence="4 5">
    <name type="scientific">Sulfurisphaera ohwakuensis</name>
    <dbReference type="NCBI Taxonomy" id="69656"/>
    <lineage>
        <taxon>Archaea</taxon>
        <taxon>Thermoproteota</taxon>
        <taxon>Thermoprotei</taxon>
        <taxon>Sulfolobales</taxon>
        <taxon>Sulfolobaceae</taxon>
        <taxon>Sulfurisphaera</taxon>
    </lineage>
</organism>
<reference evidence="4 5" key="1">
    <citation type="submission" date="2020-08" db="EMBL/GenBank/DDBJ databases">
        <title>Genomic Encyclopedia of Type Strains, Phase IV (KMG-IV): sequencing the most valuable type-strain genomes for metagenomic binning, comparative biology and taxonomic classification.</title>
        <authorList>
            <person name="Goeker M."/>
        </authorList>
    </citation>
    <scope>NUCLEOTIDE SEQUENCE [LARGE SCALE GENOMIC DNA]</scope>
    <source>
        <strain evidence="4 5">DSM 12421</strain>
    </source>
</reference>
<dbReference type="InterPro" id="IPR000644">
    <property type="entry name" value="CBS_dom"/>
</dbReference>
<evidence type="ECO:0000256" key="2">
    <source>
        <dbReference type="PROSITE-ProRule" id="PRU00703"/>
    </source>
</evidence>
<gene>
    <name evidence="4" type="ORF">HNQ62_002149</name>
</gene>